<evidence type="ECO:0000256" key="3">
    <source>
        <dbReference type="ARBA" id="ARBA00022723"/>
    </source>
</evidence>
<dbReference type="AlphaFoldDB" id="A0A3A2Z840"/>
<dbReference type="STRING" id="2070753.A0A3A2Z840"/>
<keyword evidence="6 8" id="KW-0503">Monooxygenase</keyword>
<protein>
    <submittedName>
        <fullName evidence="9">Cytochrome p450</fullName>
    </submittedName>
</protein>
<dbReference type="GO" id="GO:0005506">
    <property type="term" value="F:iron ion binding"/>
    <property type="evidence" value="ECO:0007669"/>
    <property type="project" value="InterPro"/>
</dbReference>
<name>A0A3A2Z840_9EURO</name>
<dbReference type="InterPro" id="IPR002403">
    <property type="entry name" value="Cyt_P450_E_grp-IV"/>
</dbReference>
<evidence type="ECO:0000313" key="9">
    <source>
        <dbReference type="EMBL" id="RJE19066.1"/>
    </source>
</evidence>
<dbReference type="CDD" id="cd11061">
    <property type="entry name" value="CYP67-like"/>
    <property type="match status" value="1"/>
</dbReference>
<organism evidence="9 10">
    <name type="scientific">Aspergillus sclerotialis</name>
    <dbReference type="NCBI Taxonomy" id="2070753"/>
    <lineage>
        <taxon>Eukaryota</taxon>
        <taxon>Fungi</taxon>
        <taxon>Dikarya</taxon>
        <taxon>Ascomycota</taxon>
        <taxon>Pezizomycotina</taxon>
        <taxon>Eurotiomycetes</taxon>
        <taxon>Eurotiomycetidae</taxon>
        <taxon>Eurotiales</taxon>
        <taxon>Aspergillaceae</taxon>
        <taxon>Aspergillus</taxon>
        <taxon>Aspergillus subgen. Polypaecilum</taxon>
    </lineage>
</organism>
<evidence type="ECO:0000256" key="8">
    <source>
        <dbReference type="RuleBase" id="RU000461"/>
    </source>
</evidence>
<evidence type="ECO:0000256" key="6">
    <source>
        <dbReference type="ARBA" id="ARBA00023033"/>
    </source>
</evidence>
<dbReference type="PRINTS" id="PR00465">
    <property type="entry name" value="EP450IV"/>
</dbReference>
<dbReference type="OrthoDB" id="6692864at2759"/>
<dbReference type="InterPro" id="IPR050121">
    <property type="entry name" value="Cytochrome_P450_monoxygenase"/>
</dbReference>
<evidence type="ECO:0000256" key="7">
    <source>
        <dbReference type="PIRSR" id="PIRSR602403-1"/>
    </source>
</evidence>
<feature type="binding site" description="axial binding residue" evidence="7">
    <location>
        <position position="356"/>
    </location>
    <ligand>
        <name>heme</name>
        <dbReference type="ChEBI" id="CHEBI:30413"/>
    </ligand>
    <ligandPart>
        <name>Fe</name>
        <dbReference type="ChEBI" id="CHEBI:18248"/>
    </ligandPart>
</feature>
<accession>A0A3A2Z840</accession>
<dbReference type="PROSITE" id="PS00086">
    <property type="entry name" value="CYTOCHROME_P450"/>
    <property type="match status" value="1"/>
</dbReference>
<dbReference type="PRINTS" id="PR00385">
    <property type="entry name" value="P450"/>
</dbReference>
<dbReference type="PANTHER" id="PTHR24305:SF187">
    <property type="entry name" value="P450, PUTATIVE (EUROFUNG)-RELATED"/>
    <property type="match status" value="1"/>
</dbReference>
<dbReference type="GO" id="GO:0016705">
    <property type="term" value="F:oxidoreductase activity, acting on paired donors, with incorporation or reduction of molecular oxygen"/>
    <property type="evidence" value="ECO:0007669"/>
    <property type="project" value="InterPro"/>
</dbReference>
<dbReference type="SUPFAM" id="SSF48264">
    <property type="entry name" value="Cytochrome P450"/>
    <property type="match status" value="1"/>
</dbReference>
<proteinExistence type="inferred from homology"/>
<evidence type="ECO:0000256" key="5">
    <source>
        <dbReference type="ARBA" id="ARBA00023004"/>
    </source>
</evidence>
<keyword evidence="10" id="KW-1185">Reference proteome</keyword>
<evidence type="ECO:0000313" key="10">
    <source>
        <dbReference type="Proteomes" id="UP000266188"/>
    </source>
</evidence>
<dbReference type="GO" id="GO:0020037">
    <property type="term" value="F:heme binding"/>
    <property type="evidence" value="ECO:0007669"/>
    <property type="project" value="InterPro"/>
</dbReference>
<evidence type="ECO:0000256" key="2">
    <source>
        <dbReference type="ARBA" id="ARBA00010617"/>
    </source>
</evidence>
<dbReference type="Pfam" id="PF00067">
    <property type="entry name" value="p450"/>
    <property type="match status" value="1"/>
</dbReference>
<comment type="caution">
    <text evidence="9">The sequence shown here is derived from an EMBL/GenBank/DDBJ whole genome shotgun (WGS) entry which is preliminary data.</text>
</comment>
<keyword evidence="4 8" id="KW-0560">Oxidoreductase</keyword>
<dbReference type="Gene3D" id="1.10.630.10">
    <property type="entry name" value="Cytochrome P450"/>
    <property type="match status" value="1"/>
</dbReference>
<keyword evidence="3 7" id="KW-0479">Metal-binding</keyword>
<gene>
    <name evidence="9" type="ORF">PHISCL_08591</name>
</gene>
<reference evidence="10" key="1">
    <citation type="submission" date="2017-02" db="EMBL/GenBank/DDBJ databases">
        <authorList>
            <person name="Tafer H."/>
            <person name="Lopandic K."/>
        </authorList>
    </citation>
    <scope>NUCLEOTIDE SEQUENCE [LARGE SCALE GENOMIC DNA]</scope>
    <source>
        <strain evidence="10">CBS 366.77</strain>
    </source>
</reference>
<comment type="similarity">
    <text evidence="2 8">Belongs to the cytochrome P450 family.</text>
</comment>
<evidence type="ECO:0000256" key="4">
    <source>
        <dbReference type="ARBA" id="ARBA00023002"/>
    </source>
</evidence>
<dbReference type="Proteomes" id="UP000266188">
    <property type="component" value="Unassembled WGS sequence"/>
</dbReference>
<dbReference type="EMBL" id="MVGC01000454">
    <property type="protein sequence ID" value="RJE19066.1"/>
    <property type="molecule type" value="Genomic_DNA"/>
</dbReference>
<dbReference type="InterPro" id="IPR001128">
    <property type="entry name" value="Cyt_P450"/>
</dbReference>
<dbReference type="GO" id="GO:0004497">
    <property type="term" value="F:monooxygenase activity"/>
    <property type="evidence" value="ECO:0007669"/>
    <property type="project" value="UniProtKB-KW"/>
</dbReference>
<dbReference type="InterPro" id="IPR036396">
    <property type="entry name" value="Cyt_P450_sf"/>
</dbReference>
<keyword evidence="7 8" id="KW-0349">Heme</keyword>
<dbReference type="PANTHER" id="PTHR24305">
    <property type="entry name" value="CYTOCHROME P450"/>
    <property type="match status" value="1"/>
</dbReference>
<keyword evidence="5 7" id="KW-0408">Iron</keyword>
<evidence type="ECO:0000256" key="1">
    <source>
        <dbReference type="ARBA" id="ARBA00001971"/>
    </source>
</evidence>
<dbReference type="InterPro" id="IPR017972">
    <property type="entry name" value="Cyt_P450_CS"/>
</dbReference>
<sequence length="421" mass="48480">MLTFPGPSEITVFHPDVFAVIDGPRTECIKSDWYDLLHPNMSLVTVRDKRIHTARRRQWKYGLNAKDRYQERVLRYVDQLDRCIEADVATGRVSEVTDLFYWFGFDRMGDFIFNKAFDMLSRQQWHHVILLLQRALSILGPLGPVPWLVQIAFKVLPRTGVLKDWFDMMTWCEAQMLDRMESPENPSETPDVAHYLLQDARQRRGQWPWLTGDSILAIVAGSEPTAAVLVATFYELAKNPNHTHLIWLELQHVDIRDARALSVNCPHLEAVIAEALRLYPALPTGGNRKTTQHGITIGGTFIPPDTTIVAPRFSIFRREDCYERANEFIPERWYKRPEMVKNKSGYTPFGTGHHSCLGRVVAMNDLRLVIARLISKYRFRFSPGEMGDGVIKDLRDQFTSNPGRLRLVFELREGEVSSDPL</sequence>
<comment type="cofactor">
    <cofactor evidence="1 7">
        <name>heme</name>
        <dbReference type="ChEBI" id="CHEBI:30413"/>
    </cofactor>
</comment>